<keyword evidence="3 4" id="KW-0732">Signal</keyword>
<evidence type="ECO:0000256" key="1">
    <source>
        <dbReference type="ARBA" id="ARBA00004418"/>
    </source>
</evidence>
<dbReference type="Pfam" id="PF09084">
    <property type="entry name" value="NMT1"/>
    <property type="match status" value="1"/>
</dbReference>
<dbReference type="Gene3D" id="3.40.190.10">
    <property type="entry name" value="Periplasmic binding protein-like II"/>
    <property type="match status" value="2"/>
</dbReference>
<dbReference type="SUPFAM" id="SSF53850">
    <property type="entry name" value="Periplasmic binding protein-like II"/>
    <property type="match status" value="1"/>
</dbReference>
<dbReference type="InterPro" id="IPR001638">
    <property type="entry name" value="Solute-binding_3/MltF_N"/>
</dbReference>
<evidence type="ECO:0000256" key="3">
    <source>
        <dbReference type="ARBA" id="ARBA00022729"/>
    </source>
</evidence>
<evidence type="ECO:0000256" key="4">
    <source>
        <dbReference type="SAM" id="SignalP"/>
    </source>
</evidence>
<comment type="similarity">
    <text evidence="2">Belongs to the bacterial solute-binding protein SsuA/TauA family.</text>
</comment>
<evidence type="ECO:0000256" key="2">
    <source>
        <dbReference type="ARBA" id="ARBA00010742"/>
    </source>
</evidence>
<evidence type="ECO:0000313" key="7">
    <source>
        <dbReference type="Proteomes" id="UP000501130"/>
    </source>
</evidence>
<organism evidence="6 7">
    <name type="scientific">Limnobacter profundi</name>
    <dbReference type="NCBI Taxonomy" id="2732163"/>
    <lineage>
        <taxon>Bacteria</taxon>
        <taxon>Pseudomonadati</taxon>
        <taxon>Pseudomonadota</taxon>
        <taxon>Betaproteobacteria</taxon>
        <taxon>Burkholderiales</taxon>
        <taxon>Burkholderiaceae</taxon>
        <taxon>Limnobacter</taxon>
    </lineage>
</organism>
<dbReference type="EMBL" id="CP053084">
    <property type="protein sequence ID" value="QJR30429.1"/>
    <property type="molecule type" value="Genomic_DNA"/>
</dbReference>
<feature type="signal peptide" evidence="4">
    <location>
        <begin position="1"/>
        <end position="19"/>
    </location>
</feature>
<sequence length="319" mass="35451">MVRTALFLSFLLSSLVAQAAPLRIGVSETLLSLPLYVAEAEGFFQKRGVNVEFVNCVGGNRCMKNMLDGQTDLATATELPVVFNSFSRNDFAILTSFVSVSNDLKVVARAEAKINEPGKLRNKTLGYVKGSASQYVLDLVLVYNGIDPDTVKLKAITPETALTALATKEVDALCIWEPFASRIELELGTDVQLVPIPKLYTETFNLIAMQSVIRNKPQELERVVQALRDSTRFIQTHPEQAKALAAKRLKIPVLVVDKIFDDYRFRLSLNRSLPRTMEGQARWALREGHVNVNLPQPNYTGFFYPAFLKTVDPGAVSLQ</sequence>
<evidence type="ECO:0000313" key="6">
    <source>
        <dbReference type="EMBL" id="QJR30429.1"/>
    </source>
</evidence>
<gene>
    <name evidence="6" type="ORF">HKT17_12350</name>
</gene>
<proteinExistence type="inferred from homology"/>
<dbReference type="InterPro" id="IPR015168">
    <property type="entry name" value="SsuA/THI5"/>
</dbReference>
<dbReference type="PANTHER" id="PTHR30024">
    <property type="entry name" value="ALIPHATIC SULFONATES-BINDING PROTEIN-RELATED"/>
    <property type="match status" value="1"/>
</dbReference>
<comment type="subcellular location">
    <subcellularLocation>
        <location evidence="1">Periplasm</location>
    </subcellularLocation>
</comment>
<feature type="domain" description="Solute-binding protein family 3/N-terminal" evidence="5">
    <location>
        <begin position="21"/>
        <end position="252"/>
    </location>
</feature>
<dbReference type="Proteomes" id="UP000501130">
    <property type="component" value="Chromosome"/>
</dbReference>
<feature type="chain" id="PRO_5046051555" evidence="4">
    <location>
        <begin position="20"/>
        <end position="319"/>
    </location>
</feature>
<keyword evidence="7" id="KW-1185">Reference proteome</keyword>
<dbReference type="PANTHER" id="PTHR30024:SF47">
    <property type="entry name" value="TAURINE-BINDING PERIPLASMIC PROTEIN"/>
    <property type="match status" value="1"/>
</dbReference>
<name>A0ABX6N9V0_9BURK</name>
<dbReference type="SMART" id="SM00062">
    <property type="entry name" value="PBPb"/>
    <property type="match status" value="1"/>
</dbReference>
<accession>A0ABX6N9V0</accession>
<evidence type="ECO:0000259" key="5">
    <source>
        <dbReference type="SMART" id="SM00062"/>
    </source>
</evidence>
<protein>
    <submittedName>
        <fullName evidence="6">ABC transporter substrate-binding protein</fullName>
    </submittedName>
</protein>
<reference evidence="6 7" key="1">
    <citation type="submission" date="2020-05" db="EMBL/GenBank/DDBJ databases">
        <title>Compete genome of Limnobacter sp. SAORIC-580.</title>
        <authorList>
            <person name="Song J."/>
            <person name="Cho J.-C."/>
        </authorList>
    </citation>
    <scope>NUCLEOTIDE SEQUENCE [LARGE SCALE GENOMIC DNA]</scope>
    <source>
        <strain evidence="6 7">SAORIC-580</strain>
    </source>
</reference>